<comment type="caution">
    <text evidence="1">The sequence shown here is derived from an EMBL/GenBank/DDBJ whole genome shotgun (WGS) entry which is preliminary data.</text>
</comment>
<evidence type="ECO:0000313" key="1">
    <source>
        <dbReference type="EMBL" id="EET86548.1"/>
    </source>
</evidence>
<dbReference type="RefSeq" id="WP_007061853.1">
    <property type="nucleotide sequence ID" value="NZ_ACVI01000050.1"/>
</dbReference>
<sequence>GFITFRMKELREDLEEIVDKVVERYMTEKEYNEFIKLLKYFVEIQESKIEEINIIIKSDGKYLIQDKEGNDIEKNYLLI</sequence>
<dbReference type="eggNOG" id="ENOG5031S9P">
    <property type="taxonomic scope" value="Bacteria"/>
</dbReference>
<dbReference type="EMBL" id="ACVI01000050">
    <property type="protein sequence ID" value="EET86548.1"/>
    <property type="molecule type" value="Genomic_DNA"/>
</dbReference>
<dbReference type="Proteomes" id="UP000004198">
    <property type="component" value="Unassembled WGS sequence"/>
</dbReference>
<dbReference type="AlphaFoldDB" id="C6PW01"/>
<gene>
    <name evidence="1" type="ORF">CcarbDRAFT_2968</name>
</gene>
<reference evidence="1 2" key="1">
    <citation type="submission" date="2009-06" db="EMBL/GenBank/DDBJ databases">
        <title>The draft genome of Clostridium carboxidivorans P7.</title>
        <authorList>
            <consortium name="US DOE Joint Genome Institute (JGI-PGF)"/>
            <person name="Lucas S."/>
            <person name="Copeland A."/>
            <person name="Lapidus A."/>
            <person name="Glavina del Rio T."/>
            <person name="Tice H."/>
            <person name="Bruce D."/>
            <person name="Goodwin L."/>
            <person name="Pitluck S."/>
            <person name="Larimer F."/>
            <person name="Land M.L."/>
            <person name="Hauser L."/>
            <person name="Hemme C.L."/>
        </authorList>
    </citation>
    <scope>NUCLEOTIDE SEQUENCE [LARGE SCALE GENOMIC DNA]</scope>
    <source>
        <strain evidence="1 2">P7</strain>
    </source>
</reference>
<protein>
    <submittedName>
        <fullName evidence="1">Sporulation protein YtxC</fullName>
    </submittedName>
</protein>
<proteinExistence type="predicted"/>
<accession>C6PW01</accession>
<organism evidence="1 2">
    <name type="scientific">Clostridium carboxidivorans P7</name>
    <dbReference type="NCBI Taxonomy" id="536227"/>
    <lineage>
        <taxon>Bacteria</taxon>
        <taxon>Bacillati</taxon>
        <taxon>Bacillota</taxon>
        <taxon>Clostridia</taxon>
        <taxon>Eubacteriales</taxon>
        <taxon>Clostridiaceae</taxon>
        <taxon>Clostridium</taxon>
    </lineage>
</organism>
<evidence type="ECO:0000313" key="2">
    <source>
        <dbReference type="Proteomes" id="UP000004198"/>
    </source>
</evidence>
<name>C6PW01_9CLOT</name>
<keyword evidence="2" id="KW-1185">Reference proteome</keyword>
<dbReference type="InterPro" id="IPR014199">
    <property type="entry name" value="Spore_YtxC"/>
</dbReference>
<feature type="non-terminal residue" evidence="1">
    <location>
        <position position="1"/>
    </location>
</feature>
<dbReference type="Pfam" id="PF08812">
    <property type="entry name" value="YtxC"/>
    <property type="match status" value="1"/>
</dbReference>